<dbReference type="PANTHER" id="PTHR30146:SF109">
    <property type="entry name" value="HTH-TYPE TRANSCRIPTIONAL REGULATOR GALS"/>
    <property type="match status" value="1"/>
</dbReference>
<keyword evidence="3" id="KW-0804">Transcription</keyword>
<dbReference type="InterPro" id="IPR000843">
    <property type="entry name" value="HTH_LacI"/>
</dbReference>
<dbReference type="CDD" id="cd01392">
    <property type="entry name" value="HTH_LacI"/>
    <property type="match status" value="1"/>
</dbReference>
<sequence>MPTIQDVAKHAGVSVATVSRVLNNPSSVAELTRKKVEQSIRELDYSPNILGRNLRNAESKMLLVLLPKISNQFYLKIVEGIEEKALEYGYNILLCQTHSKLEREKVYFDLLKNQLAVGAITMDPTIDRQVLVNMAKRYPFVQCSEYVSSKNLPYVTIDSELAAYQVTKYLLKQGHQRIGLINVSESFLYARDRKKGYLRALKEFHIEPEEDWFYSANDVSLESGQQVMRSILNKKKDLTAVFAVSDMLAIGALKELNTRGIDVPNEMAVVGFDKIEFTSMTYPSLTTVAQPMYKMGEISVDMLIKKIQGEEVEDIILEHELIIREST</sequence>
<keyword evidence="2" id="KW-0238">DNA-binding</keyword>
<organism evidence="5 6">
    <name type="scientific">Oceanobacillus oncorhynchi</name>
    <dbReference type="NCBI Taxonomy" id="545501"/>
    <lineage>
        <taxon>Bacteria</taxon>
        <taxon>Bacillati</taxon>
        <taxon>Bacillota</taxon>
        <taxon>Bacilli</taxon>
        <taxon>Bacillales</taxon>
        <taxon>Bacillaceae</taxon>
        <taxon>Oceanobacillus</taxon>
    </lineage>
</organism>
<evidence type="ECO:0000256" key="1">
    <source>
        <dbReference type="ARBA" id="ARBA00023015"/>
    </source>
</evidence>
<dbReference type="Pfam" id="PF00356">
    <property type="entry name" value="LacI"/>
    <property type="match status" value="1"/>
</dbReference>
<dbReference type="RefSeq" id="WP_042530096.1">
    <property type="nucleotide sequence ID" value="NZ_CDGG01000001.1"/>
</dbReference>
<dbReference type="EMBL" id="CDGG01000001">
    <property type="protein sequence ID" value="CEI81141.1"/>
    <property type="molecule type" value="Genomic_DNA"/>
</dbReference>
<protein>
    <submittedName>
        <fullName evidence="5">HTH-type transcriptional repressor CytR</fullName>
    </submittedName>
</protein>
<keyword evidence="1" id="KW-0805">Transcription regulation</keyword>
<evidence type="ECO:0000259" key="4">
    <source>
        <dbReference type="PROSITE" id="PS50932"/>
    </source>
</evidence>
<evidence type="ECO:0000256" key="2">
    <source>
        <dbReference type="ARBA" id="ARBA00023125"/>
    </source>
</evidence>
<dbReference type="AlphaFoldDB" id="A0A0A1MPZ4"/>
<dbReference type="InterPro" id="IPR001761">
    <property type="entry name" value="Peripla_BP/Lac1_sug-bd_dom"/>
</dbReference>
<keyword evidence="6" id="KW-1185">Reference proteome</keyword>
<dbReference type="OrthoDB" id="9784962at2"/>
<dbReference type="SUPFAM" id="SSF47413">
    <property type="entry name" value="lambda repressor-like DNA-binding domains"/>
    <property type="match status" value="1"/>
</dbReference>
<dbReference type="PANTHER" id="PTHR30146">
    <property type="entry name" value="LACI-RELATED TRANSCRIPTIONAL REPRESSOR"/>
    <property type="match status" value="1"/>
</dbReference>
<feature type="domain" description="HTH lacI-type" evidence="4">
    <location>
        <begin position="2"/>
        <end position="56"/>
    </location>
</feature>
<proteinExistence type="predicted"/>
<evidence type="ECO:0000256" key="3">
    <source>
        <dbReference type="ARBA" id="ARBA00023163"/>
    </source>
</evidence>
<gene>
    <name evidence="5" type="primary">cytR_1</name>
    <name evidence="5" type="ORF">BN997_00959</name>
</gene>
<accession>A0A0A1MPZ4</accession>
<dbReference type="PROSITE" id="PS50932">
    <property type="entry name" value="HTH_LACI_2"/>
    <property type="match status" value="1"/>
</dbReference>
<dbReference type="SMART" id="SM00354">
    <property type="entry name" value="HTH_LACI"/>
    <property type="match status" value="1"/>
</dbReference>
<evidence type="ECO:0000313" key="5">
    <source>
        <dbReference type="EMBL" id="CEI81141.1"/>
    </source>
</evidence>
<dbReference type="GO" id="GO:0003700">
    <property type="term" value="F:DNA-binding transcription factor activity"/>
    <property type="evidence" value="ECO:0007669"/>
    <property type="project" value="TreeGrafter"/>
</dbReference>
<dbReference type="STRING" id="545501.BN997_00959"/>
<dbReference type="InterPro" id="IPR028082">
    <property type="entry name" value="Peripla_BP_I"/>
</dbReference>
<dbReference type="CDD" id="cd06284">
    <property type="entry name" value="PBP1_LacI-like"/>
    <property type="match status" value="1"/>
</dbReference>
<evidence type="ECO:0000313" key="6">
    <source>
        <dbReference type="Proteomes" id="UP000040453"/>
    </source>
</evidence>
<dbReference type="Pfam" id="PF00532">
    <property type="entry name" value="Peripla_BP_1"/>
    <property type="match status" value="1"/>
</dbReference>
<name>A0A0A1MPZ4_9BACI</name>
<dbReference type="InterPro" id="IPR010982">
    <property type="entry name" value="Lambda_DNA-bd_dom_sf"/>
</dbReference>
<reference evidence="5 6" key="1">
    <citation type="submission" date="2014-11" db="EMBL/GenBank/DDBJ databases">
        <authorList>
            <person name="Urmite Genomes Urmite Genomes"/>
        </authorList>
    </citation>
    <scope>NUCLEOTIDE SEQUENCE [LARGE SCALE GENOMIC DNA]</scope>
    <source>
        <strain evidence="5 6">Oc5</strain>
    </source>
</reference>
<dbReference type="PRINTS" id="PR00036">
    <property type="entry name" value="HTHLACI"/>
</dbReference>
<dbReference type="Gene3D" id="3.40.50.2300">
    <property type="match status" value="2"/>
</dbReference>
<dbReference type="PROSITE" id="PS00356">
    <property type="entry name" value="HTH_LACI_1"/>
    <property type="match status" value="1"/>
</dbReference>
<dbReference type="SUPFAM" id="SSF53822">
    <property type="entry name" value="Periplasmic binding protein-like I"/>
    <property type="match status" value="1"/>
</dbReference>
<dbReference type="Proteomes" id="UP000040453">
    <property type="component" value="Unassembled WGS sequence"/>
</dbReference>
<dbReference type="GO" id="GO:0000976">
    <property type="term" value="F:transcription cis-regulatory region binding"/>
    <property type="evidence" value="ECO:0007669"/>
    <property type="project" value="TreeGrafter"/>
</dbReference>
<dbReference type="Gene3D" id="1.10.260.40">
    <property type="entry name" value="lambda repressor-like DNA-binding domains"/>
    <property type="match status" value="1"/>
</dbReference>